<protein>
    <submittedName>
        <fullName evidence="1">Uncharacterized protein</fullName>
    </submittedName>
</protein>
<evidence type="ECO:0000313" key="2">
    <source>
        <dbReference type="Proteomes" id="UP000276834"/>
    </source>
</evidence>
<accession>A0A3L8SND7</accession>
<comment type="caution">
    <text evidence="1">The sequence shown here is derived from an EMBL/GenBank/DDBJ whole genome shotgun (WGS) entry which is preliminary data.</text>
</comment>
<keyword evidence="2" id="KW-1185">Reference proteome</keyword>
<proteinExistence type="predicted"/>
<dbReference type="EMBL" id="QUSF01000013">
    <property type="protein sequence ID" value="RLW04387.1"/>
    <property type="molecule type" value="Genomic_DNA"/>
</dbReference>
<reference evidence="1 2" key="1">
    <citation type="journal article" date="2018" name="Proc. R. Soc. B">
        <title>A non-coding region near Follistatin controls head colour polymorphism in the Gouldian finch.</title>
        <authorList>
            <person name="Toomey M.B."/>
            <person name="Marques C.I."/>
            <person name="Andrade P."/>
            <person name="Araujo P.M."/>
            <person name="Sabatino S."/>
            <person name="Gazda M.A."/>
            <person name="Afonso S."/>
            <person name="Lopes R.J."/>
            <person name="Corbo J.C."/>
            <person name="Carneiro M."/>
        </authorList>
    </citation>
    <scope>NUCLEOTIDE SEQUENCE [LARGE SCALE GENOMIC DNA]</scope>
    <source>
        <strain evidence="1">Red01</strain>
        <tissue evidence="1">Muscle</tissue>
    </source>
</reference>
<dbReference type="Proteomes" id="UP000276834">
    <property type="component" value="Unassembled WGS sequence"/>
</dbReference>
<name>A0A3L8SND7_CHLGU</name>
<gene>
    <name evidence="1" type="ORF">DV515_00005740</name>
</gene>
<organism evidence="1 2">
    <name type="scientific">Chloebia gouldiae</name>
    <name type="common">Gouldian finch</name>
    <name type="synonym">Erythrura gouldiae</name>
    <dbReference type="NCBI Taxonomy" id="44316"/>
    <lineage>
        <taxon>Eukaryota</taxon>
        <taxon>Metazoa</taxon>
        <taxon>Chordata</taxon>
        <taxon>Craniata</taxon>
        <taxon>Vertebrata</taxon>
        <taxon>Euteleostomi</taxon>
        <taxon>Archelosauria</taxon>
        <taxon>Archosauria</taxon>
        <taxon>Dinosauria</taxon>
        <taxon>Saurischia</taxon>
        <taxon>Theropoda</taxon>
        <taxon>Coelurosauria</taxon>
        <taxon>Aves</taxon>
        <taxon>Neognathae</taxon>
        <taxon>Neoaves</taxon>
        <taxon>Telluraves</taxon>
        <taxon>Australaves</taxon>
        <taxon>Passeriformes</taxon>
        <taxon>Passeroidea</taxon>
        <taxon>Passeridae</taxon>
        <taxon>Chloebia</taxon>
    </lineage>
</organism>
<dbReference type="AlphaFoldDB" id="A0A3L8SND7"/>
<sequence length="104" mass="11854">MAAGESLTPGSQQNPGQGTLHLLLDFMKMSVQLLKDGRRIQWNLTLFLMKVNIPGAGEAQIFCQCLQKVLLEIMFIHFVMQQKVKTLEQKMQPSLTYGFLIMLR</sequence>
<evidence type="ECO:0000313" key="1">
    <source>
        <dbReference type="EMBL" id="RLW04387.1"/>
    </source>
</evidence>